<organism evidence="1 2">
    <name type="scientific">Alienimonas californiensis</name>
    <dbReference type="NCBI Taxonomy" id="2527989"/>
    <lineage>
        <taxon>Bacteria</taxon>
        <taxon>Pseudomonadati</taxon>
        <taxon>Planctomycetota</taxon>
        <taxon>Planctomycetia</taxon>
        <taxon>Planctomycetales</taxon>
        <taxon>Planctomycetaceae</taxon>
        <taxon>Alienimonas</taxon>
    </lineage>
</organism>
<protein>
    <submittedName>
        <fullName evidence="1">Uncharacterized protein</fullName>
    </submittedName>
</protein>
<dbReference type="EMBL" id="CP036265">
    <property type="protein sequence ID" value="QDT15121.1"/>
    <property type="molecule type" value="Genomic_DNA"/>
</dbReference>
<keyword evidence="2" id="KW-1185">Reference proteome</keyword>
<name>A0A517P6X6_9PLAN</name>
<accession>A0A517P6X6</accession>
<gene>
    <name evidence="1" type="ORF">CA12_12020</name>
</gene>
<dbReference type="KEGG" id="acaf:CA12_12020"/>
<evidence type="ECO:0000313" key="1">
    <source>
        <dbReference type="EMBL" id="QDT15121.1"/>
    </source>
</evidence>
<proteinExistence type="predicted"/>
<dbReference type="AlphaFoldDB" id="A0A517P6X6"/>
<dbReference type="Proteomes" id="UP000318741">
    <property type="component" value="Chromosome"/>
</dbReference>
<reference evidence="1 2" key="1">
    <citation type="submission" date="2019-02" db="EMBL/GenBank/DDBJ databases">
        <title>Deep-cultivation of Planctomycetes and their phenomic and genomic characterization uncovers novel biology.</title>
        <authorList>
            <person name="Wiegand S."/>
            <person name="Jogler M."/>
            <person name="Boedeker C."/>
            <person name="Pinto D."/>
            <person name="Vollmers J."/>
            <person name="Rivas-Marin E."/>
            <person name="Kohn T."/>
            <person name="Peeters S.H."/>
            <person name="Heuer A."/>
            <person name="Rast P."/>
            <person name="Oberbeckmann S."/>
            <person name="Bunk B."/>
            <person name="Jeske O."/>
            <person name="Meyerdierks A."/>
            <person name="Storesund J.E."/>
            <person name="Kallscheuer N."/>
            <person name="Luecker S."/>
            <person name="Lage O.M."/>
            <person name="Pohl T."/>
            <person name="Merkel B.J."/>
            <person name="Hornburger P."/>
            <person name="Mueller R.-W."/>
            <person name="Bruemmer F."/>
            <person name="Labrenz M."/>
            <person name="Spormann A.M."/>
            <person name="Op den Camp H."/>
            <person name="Overmann J."/>
            <person name="Amann R."/>
            <person name="Jetten M.S.M."/>
            <person name="Mascher T."/>
            <person name="Medema M.H."/>
            <person name="Devos D.P."/>
            <person name="Kaster A.-K."/>
            <person name="Ovreas L."/>
            <person name="Rohde M."/>
            <person name="Galperin M.Y."/>
            <person name="Jogler C."/>
        </authorList>
    </citation>
    <scope>NUCLEOTIDE SEQUENCE [LARGE SCALE GENOMIC DNA]</scope>
    <source>
        <strain evidence="1 2">CA12</strain>
    </source>
</reference>
<sequence length="48" mass="5402">MTDPPNPTELSTRELYDLARRHGIRGRSLMTREELLAALAADEPHGWG</sequence>
<evidence type="ECO:0000313" key="2">
    <source>
        <dbReference type="Proteomes" id="UP000318741"/>
    </source>
</evidence>